<reference evidence="1 2" key="1">
    <citation type="submission" date="2021-02" db="EMBL/GenBank/DDBJ databases">
        <title>Safari Cat Assemblies.</title>
        <authorList>
            <person name="Bredemeyer K.R."/>
            <person name="Murphy W.J."/>
        </authorList>
    </citation>
    <scope>NUCLEOTIDE SEQUENCE [LARGE SCALE GENOMIC DNA]</scope>
</reference>
<dbReference type="Proteomes" id="UP000823872">
    <property type="component" value="Chromosome B3"/>
</dbReference>
<organism evidence="1 2">
    <name type="scientific">Felis catus</name>
    <name type="common">Cat</name>
    <name type="synonym">Felis silvestris catus</name>
    <dbReference type="NCBI Taxonomy" id="9685"/>
    <lineage>
        <taxon>Eukaryota</taxon>
        <taxon>Metazoa</taxon>
        <taxon>Chordata</taxon>
        <taxon>Craniata</taxon>
        <taxon>Vertebrata</taxon>
        <taxon>Euteleostomi</taxon>
        <taxon>Mammalia</taxon>
        <taxon>Eutheria</taxon>
        <taxon>Laurasiatheria</taxon>
        <taxon>Carnivora</taxon>
        <taxon>Feliformia</taxon>
        <taxon>Felidae</taxon>
        <taxon>Felinae</taxon>
        <taxon>Felis</taxon>
    </lineage>
</organism>
<protein>
    <submittedName>
        <fullName evidence="1">Uncharacterized protein</fullName>
    </submittedName>
</protein>
<sequence length="64" mass="7050">MAPKVATGKKVEGGRRPIEWASLGLFRPNAVEARDRSEGLRGRSSSEIRQEIYFSDVTSQKAGD</sequence>
<accession>A0ABI7X1C6</accession>
<name>A0ABI7X1C6_FELCA</name>
<dbReference type="Ensembl" id="ENSFCTT00005025103.1">
    <property type="protein sequence ID" value="ENSFCTP00005016370.1"/>
    <property type="gene ID" value="ENSFCTG00005008990.1"/>
</dbReference>
<proteinExistence type="predicted"/>
<evidence type="ECO:0000313" key="2">
    <source>
        <dbReference type="Proteomes" id="UP000823872"/>
    </source>
</evidence>
<reference evidence="1" key="2">
    <citation type="submission" date="2025-08" db="UniProtKB">
        <authorList>
            <consortium name="Ensembl"/>
        </authorList>
    </citation>
    <scope>IDENTIFICATION</scope>
    <source>
        <strain evidence="1">breed Abyssinian</strain>
    </source>
</reference>
<keyword evidence="2" id="KW-1185">Reference proteome</keyword>
<dbReference type="GeneTree" id="ENSGT01120000275707"/>
<reference evidence="1" key="3">
    <citation type="submission" date="2025-09" db="UniProtKB">
        <authorList>
            <consortium name="Ensembl"/>
        </authorList>
    </citation>
    <scope>IDENTIFICATION</scope>
    <source>
        <strain evidence="1">breed Abyssinian</strain>
    </source>
</reference>
<evidence type="ECO:0000313" key="1">
    <source>
        <dbReference type="Ensembl" id="ENSFCTP00005016370.1"/>
    </source>
</evidence>